<dbReference type="AlphaFoldDB" id="A0A7Z9DW65"/>
<dbReference type="SUPFAM" id="SSF52172">
    <property type="entry name" value="CheY-like"/>
    <property type="match status" value="1"/>
</dbReference>
<dbReference type="PANTHER" id="PTHR43047">
    <property type="entry name" value="TWO-COMPONENT HISTIDINE PROTEIN KINASE"/>
    <property type="match status" value="1"/>
</dbReference>
<dbReference type="Proteomes" id="UP000184550">
    <property type="component" value="Unassembled WGS sequence"/>
</dbReference>
<dbReference type="Pfam" id="PF02743">
    <property type="entry name" value="dCache_1"/>
    <property type="match status" value="1"/>
</dbReference>
<evidence type="ECO:0000256" key="14">
    <source>
        <dbReference type="ARBA" id="ARBA00023136"/>
    </source>
</evidence>
<feature type="domain" description="HAMP" evidence="22">
    <location>
        <begin position="375"/>
        <end position="427"/>
    </location>
</feature>
<dbReference type="InterPro" id="IPR003660">
    <property type="entry name" value="HAMP_dom"/>
</dbReference>
<evidence type="ECO:0000256" key="13">
    <source>
        <dbReference type="ARBA" id="ARBA00023012"/>
    </source>
</evidence>
<name>A0A7Z9DW65_9CYAN</name>
<evidence type="ECO:0000256" key="9">
    <source>
        <dbReference type="ARBA" id="ARBA00022741"/>
    </source>
</evidence>
<feature type="coiled-coil region" evidence="18">
    <location>
        <begin position="433"/>
        <end position="460"/>
    </location>
</feature>
<dbReference type="SUPFAM" id="SSF47384">
    <property type="entry name" value="Homodimeric domain of signal transducing histidine kinase"/>
    <property type="match status" value="1"/>
</dbReference>
<dbReference type="FunFam" id="3.30.565.10:FF:000010">
    <property type="entry name" value="Sensor histidine kinase RcsC"/>
    <property type="match status" value="1"/>
</dbReference>
<dbReference type="InterPro" id="IPR011006">
    <property type="entry name" value="CheY-like_superfamily"/>
</dbReference>
<dbReference type="InterPro" id="IPR005467">
    <property type="entry name" value="His_kinase_dom"/>
</dbReference>
<keyword evidence="12 19" id="KW-1133">Transmembrane helix</keyword>
<dbReference type="SMART" id="SM00387">
    <property type="entry name" value="HATPase_c"/>
    <property type="match status" value="1"/>
</dbReference>
<dbReference type="SMART" id="SM00448">
    <property type="entry name" value="REC"/>
    <property type="match status" value="1"/>
</dbReference>
<sequence>MPSFLSRYLVKACRKIPLRYVLVVPFSMLIFSSVGLVSWLSFENGQKTVNDLANQLQLEISDRLEQHLNTYLSVPVSINQLNQQAIQLGLLDIHNFETTGKYFWQQLKIFPNVGYISFGSSTGEFIGAGRYPEGYQEISETSWKRTKGKSFSYTTDTQGNRIQPAYDIADRYNFKAESWYADPVKVGDAVWSQIYNWEGYPQYISIAYSQPLYDQNKKLIGVLSVDQQLSQISDFLKNIKISSSGKTFILERNGLLVASSSNAPSYRLVKEQAERIKGTEIQDDLIRLTNQYLLNHFIDLTQIHQKENLSFNQNGEKFFVHVTPWQDKIGLDWLIIVVVPESDFMQQINQNTRTTILLSIAALLIATLMGLVTSRWILVPLVSLKEAAIAFSQGDFYQKIELNRSDEIGILATTFNQMAQQLRDYFITLEKTNTVLEERVEERTSELKQAKEMAEIANRAKSEFLARMSHELRTPLNAILGFTGILNNHHTLEPEPKEYIQIIGRSGEHLLSLINDVLDMAKIESGHISVSPSSFNLYHLLDLIRQMLQLKAESKGIKLIIICDKNIPEYIETDEKKLRQILINLLGNAIKFTDSGSVTLRVKRRLNCNSDSLEKITLNFEIEDTGVGIEADQLENIFEAFIQTKAGQKASEGTGLGLSISRQFIQLMQGEIQVKSTLGKGTIFYFNIQAKLTEELDSYQFNIQNKPVIGIANPTQIYRVLIADDREENRQVLRKFLEPIGFEIQEAQNGEEAIAIALSWYPQLILMDMNMPIVNGYTATQSIKSQSLEQDPVIIAVTASVFEEEKLKVLAIGCQDCIHKPVQQPLLLEKIAHYLGIEYQYPDDQEKTILSESKSELGINPSDLNEIGLDLILQLYEGAVQLDDRLLFEVLEEISTDHSELTQTLTRLVHNFRYDVIVDVTTPFLSESSSV</sequence>
<dbReference type="GO" id="GO:0005886">
    <property type="term" value="C:plasma membrane"/>
    <property type="evidence" value="ECO:0007669"/>
    <property type="project" value="UniProtKB-SubCell"/>
</dbReference>
<evidence type="ECO:0000256" key="12">
    <source>
        <dbReference type="ARBA" id="ARBA00022989"/>
    </source>
</evidence>
<dbReference type="Gene3D" id="3.30.450.20">
    <property type="entry name" value="PAS domain"/>
    <property type="match status" value="2"/>
</dbReference>
<dbReference type="PROSITE" id="PS50110">
    <property type="entry name" value="RESPONSE_REGULATORY"/>
    <property type="match status" value="1"/>
</dbReference>
<comment type="subcellular location">
    <subcellularLocation>
        <location evidence="2">Cell membrane</location>
        <topology evidence="2">Multi-pass membrane protein</topology>
    </subcellularLocation>
</comment>
<dbReference type="RefSeq" id="WP_083617636.1">
    <property type="nucleotide sequence ID" value="NZ_LR734832.1"/>
</dbReference>
<dbReference type="Pfam" id="PF00672">
    <property type="entry name" value="HAMP"/>
    <property type="match status" value="1"/>
</dbReference>
<dbReference type="InterPro" id="IPR036890">
    <property type="entry name" value="HATPase_C_sf"/>
</dbReference>
<evidence type="ECO:0000259" key="22">
    <source>
        <dbReference type="PROSITE" id="PS50885"/>
    </source>
</evidence>
<dbReference type="InterPro" id="IPR003594">
    <property type="entry name" value="HATPase_dom"/>
</dbReference>
<feature type="transmembrane region" description="Helical" evidence="19">
    <location>
        <begin position="356"/>
        <end position="378"/>
    </location>
</feature>
<dbReference type="CDD" id="cd06225">
    <property type="entry name" value="HAMP"/>
    <property type="match status" value="1"/>
</dbReference>
<keyword evidence="9" id="KW-0547">Nucleotide-binding</keyword>
<dbReference type="Pfam" id="PF00512">
    <property type="entry name" value="HisKA"/>
    <property type="match status" value="1"/>
</dbReference>
<dbReference type="Pfam" id="PF00072">
    <property type="entry name" value="Response_reg"/>
    <property type="match status" value="1"/>
</dbReference>
<dbReference type="SMART" id="SM00388">
    <property type="entry name" value="HisKA"/>
    <property type="match status" value="1"/>
</dbReference>
<keyword evidence="13" id="KW-0902">Two-component regulatory system</keyword>
<dbReference type="GO" id="GO:0005524">
    <property type="term" value="F:ATP binding"/>
    <property type="evidence" value="ECO:0007669"/>
    <property type="project" value="UniProtKB-KW"/>
</dbReference>
<dbReference type="SMART" id="SM00304">
    <property type="entry name" value="HAMP"/>
    <property type="match status" value="1"/>
</dbReference>
<dbReference type="InterPro" id="IPR029151">
    <property type="entry name" value="Sensor-like_sf"/>
</dbReference>
<dbReference type="CDD" id="cd16922">
    <property type="entry name" value="HATPase_EvgS-ArcB-TorS-like"/>
    <property type="match status" value="1"/>
</dbReference>
<dbReference type="GO" id="GO:0000155">
    <property type="term" value="F:phosphorelay sensor kinase activity"/>
    <property type="evidence" value="ECO:0007669"/>
    <property type="project" value="InterPro"/>
</dbReference>
<dbReference type="InterPro" id="IPR003661">
    <property type="entry name" value="HisK_dim/P_dom"/>
</dbReference>
<dbReference type="InterPro" id="IPR001789">
    <property type="entry name" value="Sig_transdc_resp-reg_receiver"/>
</dbReference>
<dbReference type="Pfam" id="PF02518">
    <property type="entry name" value="HATPase_c"/>
    <property type="match status" value="1"/>
</dbReference>
<organism evidence="23 24">
    <name type="scientific">Planktothrix serta PCC 8927</name>
    <dbReference type="NCBI Taxonomy" id="671068"/>
    <lineage>
        <taxon>Bacteria</taxon>
        <taxon>Bacillati</taxon>
        <taxon>Cyanobacteriota</taxon>
        <taxon>Cyanophyceae</taxon>
        <taxon>Oscillatoriophycideae</taxon>
        <taxon>Oscillatoriales</taxon>
        <taxon>Microcoleaceae</taxon>
        <taxon>Planktothrix</taxon>
    </lineage>
</organism>
<keyword evidence="5" id="KW-1003">Cell membrane</keyword>
<evidence type="ECO:0000256" key="1">
    <source>
        <dbReference type="ARBA" id="ARBA00000085"/>
    </source>
</evidence>
<dbReference type="OrthoDB" id="9809348at2"/>
<feature type="domain" description="Response regulatory" evidence="21">
    <location>
        <begin position="719"/>
        <end position="835"/>
    </location>
</feature>
<keyword evidence="6 17" id="KW-0597">Phosphoprotein</keyword>
<dbReference type="InterPro" id="IPR036097">
    <property type="entry name" value="HisK_dim/P_sf"/>
</dbReference>
<evidence type="ECO:0000256" key="3">
    <source>
        <dbReference type="ARBA" id="ARBA00006402"/>
    </source>
</evidence>
<comment type="caution">
    <text evidence="23">The sequence shown here is derived from an EMBL/GenBank/DDBJ whole genome shotgun (WGS) entry which is preliminary data.</text>
</comment>
<feature type="domain" description="Histidine kinase" evidence="20">
    <location>
        <begin position="467"/>
        <end position="692"/>
    </location>
</feature>
<dbReference type="EC" id="2.7.13.3" evidence="4"/>
<dbReference type="SUPFAM" id="SSF55874">
    <property type="entry name" value="ATPase domain of HSP90 chaperone/DNA topoisomerase II/histidine kinase"/>
    <property type="match status" value="1"/>
</dbReference>
<dbReference type="GO" id="GO:0009927">
    <property type="term" value="F:histidine phosphotransfer kinase activity"/>
    <property type="evidence" value="ECO:0007669"/>
    <property type="project" value="TreeGrafter"/>
</dbReference>
<evidence type="ECO:0000256" key="19">
    <source>
        <dbReference type="SAM" id="Phobius"/>
    </source>
</evidence>
<evidence type="ECO:0000259" key="21">
    <source>
        <dbReference type="PROSITE" id="PS50110"/>
    </source>
</evidence>
<dbReference type="Gene3D" id="1.10.287.130">
    <property type="match status" value="1"/>
</dbReference>
<keyword evidence="11" id="KW-0067">ATP-binding</keyword>
<keyword evidence="10" id="KW-0418">Kinase</keyword>
<dbReference type="InterPro" id="IPR033479">
    <property type="entry name" value="dCache_1"/>
</dbReference>
<keyword evidence="14 19" id="KW-0472">Membrane</keyword>
<evidence type="ECO:0000256" key="10">
    <source>
        <dbReference type="ARBA" id="ARBA00022777"/>
    </source>
</evidence>
<dbReference type="SUPFAM" id="SSF158472">
    <property type="entry name" value="HAMP domain-like"/>
    <property type="match status" value="1"/>
</dbReference>
<reference evidence="23" key="1">
    <citation type="submission" date="2019-10" db="EMBL/GenBank/DDBJ databases">
        <authorList>
            <consortium name="Genoscope - CEA"/>
            <person name="William W."/>
        </authorList>
    </citation>
    <scope>NUCLEOTIDE SEQUENCE [LARGE SCALE GENOMIC DNA]</scope>
    <source>
        <strain evidence="23">BBR_PRJEB10992</strain>
    </source>
</reference>
<dbReference type="PANTHER" id="PTHR43047:SF72">
    <property type="entry name" value="OSMOSENSING HISTIDINE PROTEIN KINASE SLN1"/>
    <property type="match status" value="1"/>
</dbReference>
<comment type="catalytic activity">
    <reaction evidence="1">
        <text>ATP + protein L-histidine = ADP + protein N-phospho-L-histidine.</text>
        <dbReference type="EC" id="2.7.13.3"/>
    </reaction>
</comment>
<dbReference type="Gene3D" id="3.30.565.10">
    <property type="entry name" value="Histidine kinase-like ATPase, C-terminal domain"/>
    <property type="match status" value="1"/>
</dbReference>
<evidence type="ECO:0000256" key="8">
    <source>
        <dbReference type="ARBA" id="ARBA00022692"/>
    </source>
</evidence>
<keyword evidence="24" id="KW-1185">Reference proteome</keyword>
<proteinExistence type="inferred from homology"/>
<gene>
    <name evidence="23" type="ORF">PL8927_140173</name>
</gene>
<keyword evidence="8 19" id="KW-0812">Transmembrane</keyword>
<keyword evidence="18" id="KW-0175">Coiled coil</keyword>
<dbReference type="EMBL" id="CZCU02000046">
    <property type="protein sequence ID" value="VXD11527.1"/>
    <property type="molecule type" value="Genomic_DNA"/>
</dbReference>
<dbReference type="PRINTS" id="PR00344">
    <property type="entry name" value="BCTRLSENSOR"/>
</dbReference>
<evidence type="ECO:0000256" key="17">
    <source>
        <dbReference type="PROSITE-ProRule" id="PRU00169"/>
    </source>
</evidence>
<evidence type="ECO:0000259" key="20">
    <source>
        <dbReference type="PROSITE" id="PS50109"/>
    </source>
</evidence>
<evidence type="ECO:0000256" key="18">
    <source>
        <dbReference type="SAM" id="Coils"/>
    </source>
</evidence>
<dbReference type="PROSITE" id="PS50109">
    <property type="entry name" value="HIS_KIN"/>
    <property type="match status" value="1"/>
</dbReference>
<evidence type="ECO:0000256" key="5">
    <source>
        <dbReference type="ARBA" id="ARBA00022475"/>
    </source>
</evidence>
<accession>A0A7Z9DW65</accession>
<dbReference type="CDD" id="cd00082">
    <property type="entry name" value="HisKA"/>
    <property type="match status" value="1"/>
</dbReference>
<dbReference type="FunFam" id="1.10.287.130:FF:000038">
    <property type="entry name" value="Sensory transduction histidine kinase"/>
    <property type="match status" value="1"/>
</dbReference>
<dbReference type="Gene3D" id="3.40.50.2300">
    <property type="match status" value="1"/>
</dbReference>
<comment type="similarity">
    <text evidence="3">In the N-terminal section; belongs to the phytochrome family.</text>
</comment>
<feature type="modified residue" description="4-aspartylphosphate" evidence="17">
    <location>
        <position position="768"/>
    </location>
</feature>
<evidence type="ECO:0000256" key="6">
    <source>
        <dbReference type="ARBA" id="ARBA00022553"/>
    </source>
</evidence>
<dbReference type="Gene3D" id="6.10.340.10">
    <property type="match status" value="1"/>
</dbReference>
<evidence type="ECO:0000256" key="2">
    <source>
        <dbReference type="ARBA" id="ARBA00004651"/>
    </source>
</evidence>
<evidence type="ECO:0000313" key="24">
    <source>
        <dbReference type="Proteomes" id="UP000184550"/>
    </source>
</evidence>
<protein>
    <recommendedName>
        <fullName evidence="16">Circadian input-output histidine kinase CikA</fullName>
        <ecNumber evidence="4">2.7.13.3</ecNumber>
    </recommendedName>
</protein>
<feature type="transmembrane region" description="Helical" evidence="19">
    <location>
        <begin position="20"/>
        <end position="42"/>
    </location>
</feature>
<dbReference type="PROSITE" id="PS50885">
    <property type="entry name" value="HAMP"/>
    <property type="match status" value="1"/>
</dbReference>
<dbReference type="CDD" id="cd17546">
    <property type="entry name" value="REC_hyHK_CKI1_RcsC-like"/>
    <property type="match status" value="1"/>
</dbReference>
<evidence type="ECO:0000313" key="23">
    <source>
        <dbReference type="EMBL" id="VXD11527.1"/>
    </source>
</evidence>
<keyword evidence="15" id="KW-0131">Cell cycle</keyword>
<keyword evidence="7" id="KW-0808">Transferase</keyword>
<evidence type="ECO:0000256" key="16">
    <source>
        <dbReference type="ARBA" id="ARBA00074306"/>
    </source>
</evidence>
<evidence type="ECO:0000256" key="15">
    <source>
        <dbReference type="ARBA" id="ARBA00023306"/>
    </source>
</evidence>
<dbReference type="SUPFAM" id="SSF103190">
    <property type="entry name" value="Sensory domain-like"/>
    <property type="match status" value="1"/>
</dbReference>
<evidence type="ECO:0000256" key="11">
    <source>
        <dbReference type="ARBA" id="ARBA00022840"/>
    </source>
</evidence>
<evidence type="ECO:0000256" key="7">
    <source>
        <dbReference type="ARBA" id="ARBA00022679"/>
    </source>
</evidence>
<evidence type="ECO:0000256" key="4">
    <source>
        <dbReference type="ARBA" id="ARBA00012438"/>
    </source>
</evidence>
<dbReference type="InterPro" id="IPR004358">
    <property type="entry name" value="Sig_transdc_His_kin-like_C"/>
</dbReference>